<feature type="compositionally biased region" description="Polar residues" evidence="1">
    <location>
        <begin position="41"/>
        <end position="51"/>
    </location>
</feature>
<evidence type="ECO:0000313" key="2">
    <source>
        <dbReference type="EnsemblPlants" id="OGLUM07G26090.1"/>
    </source>
</evidence>
<dbReference type="AlphaFoldDB" id="A0A0E0AP72"/>
<keyword evidence="3" id="KW-1185">Reference proteome</keyword>
<evidence type="ECO:0000256" key="1">
    <source>
        <dbReference type="SAM" id="MobiDB-lite"/>
    </source>
</evidence>
<accession>A0A0E0AP72</accession>
<reference evidence="2" key="1">
    <citation type="submission" date="2015-04" db="UniProtKB">
        <authorList>
            <consortium name="EnsemblPlants"/>
        </authorList>
    </citation>
    <scope>IDENTIFICATION</scope>
</reference>
<dbReference type="EnsemblPlants" id="OGLUM07G26090.1">
    <property type="protein sequence ID" value="OGLUM07G26090.1"/>
    <property type="gene ID" value="OGLUM07G26090"/>
</dbReference>
<reference evidence="2" key="2">
    <citation type="submission" date="2018-05" db="EMBL/GenBank/DDBJ databases">
        <title>OgluRS3 (Oryza glumaepatula Reference Sequence Version 3).</title>
        <authorList>
            <person name="Zhang J."/>
            <person name="Kudrna D."/>
            <person name="Lee S."/>
            <person name="Talag J."/>
            <person name="Welchert J."/>
            <person name="Wing R.A."/>
        </authorList>
    </citation>
    <scope>NUCLEOTIDE SEQUENCE [LARGE SCALE GENOMIC DNA]</scope>
</reference>
<sequence length="153" mass="17942">MNSNHTIKLQPCFFFTTTFQRRERQYTRRCRKSRPREKPQAGSSTGHQNIPSDPAPRSRGYPPQKTPKTASRVCARNHLRHRHRHRDRGTGRHVRSQLALPDSCRVIVQRLPPEQCHHHGRFPGTNRSGTGEVGRRAWVGLTKWRRRRARCSR</sequence>
<feature type="compositionally biased region" description="Basic residues" evidence="1">
    <location>
        <begin position="75"/>
        <end position="95"/>
    </location>
</feature>
<dbReference type="HOGENOM" id="CLU_1716107_0_0_1"/>
<name>A0A0E0AP72_9ORYZ</name>
<proteinExistence type="predicted"/>
<feature type="region of interest" description="Disordered" evidence="1">
    <location>
        <begin position="24"/>
        <end position="96"/>
    </location>
</feature>
<dbReference type="Gramene" id="OGLUM07G26090.1">
    <property type="protein sequence ID" value="OGLUM07G26090.1"/>
    <property type="gene ID" value="OGLUM07G26090"/>
</dbReference>
<protein>
    <submittedName>
        <fullName evidence="2">Uncharacterized protein</fullName>
    </submittedName>
</protein>
<dbReference type="Proteomes" id="UP000026961">
    <property type="component" value="Chromosome 7"/>
</dbReference>
<evidence type="ECO:0000313" key="3">
    <source>
        <dbReference type="Proteomes" id="UP000026961"/>
    </source>
</evidence>
<organism evidence="2">
    <name type="scientific">Oryza glumipatula</name>
    <dbReference type="NCBI Taxonomy" id="40148"/>
    <lineage>
        <taxon>Eukaryota</taxon>
        <taxon>Viridiplantae</taxon>
        <taxon>Streptophyta</taxon>
        <taxon>Embryophyta</taxon>
        <taxon>Tracheophyta</taxon>
        <taxon>Spermatophyta</taxon>
        <taxon>Magnoliopsida</taxon>
        <taxon>Liliopsida</taxon>
        <taxon>Poales</taxon>
        <taxon>Poaceae</taxon>
        <taxon>BOP clade</taxon>
        <taxon>Oryzoideae</taxon>
        <taxon>Oryzeae</taxon>
        <taxon>Oryzinae</taxon>
        <taxon>Oryza</taxon>
    </lineage>
</organism>